<evidence type="ECO:0000313" key="3">
    <source>
        <dbReference type="EMBL" id="KAK8129461.1"/>
    </source>
</evidence>
<accession>A0AAW0R6P7</accession>
<sequence length="571" mass="60456">MAKLLEFARAGSGRNSPQHSPDFTDQKPKSPPGEQQQTYTDSEHGYTIPLPREEMPTTASTTDDGKGDIFIEHVDDDDYSYGCKEDLERRQYHLPQQTPASPTTSICTDDHDIMMQGHGAPPSDEDSVAQRPKRSDEYGFPGNKEEEELQITSLPAPRPPVASTPIPSLEQQLRQPEALLSPPLVSTRTLPHPSTIAERRPKSPLRMHPVLPRTLDHQADSTQYLKLPRLKRLRAVRGRSPTPTSMSNAQGLGNNQETLPGNPDLSYSSLAVSPIPSKGRLKITPGEDSFQQQRYGARLGGTLTMDKECAKARKILQGFTGSEEARPVTSRSSKSTVQIPAAVLQQAHGLVIYTTIRAGLNVSGSVGSGVVLARLPSSSSSPSPDGAGGGSGGSSTRSRFDWSGPSAFSVYGAGASLIGGFDVSESVCVLNSDEAVRAFYSGTMSQGGAGGGLAVAAGPPANNGGSSTDMVIDGSRGGQSMTQVCGDEANAPAPPLPPPMWIYTKTRGLYIGGSVDGTVFNEKREVNESFYDEPGITPDRILTGQVRSEFRGAAGAVLSGIATLGFGPLGV</sequence>
<feature type="region of interest" description="Disordered" evidence="1">
    <location>
        <begin position="1"/>
        <end position="68"/>
    </location>
</feature>
<feature type="domain" description="Ysc84 actin-binding" evidence="2">
    <location>
        <begin position="412"/>
        <end position="548"/>
    </location>
</feature>
<dbReference type="PANTHER" id="PTHR15629">
    <property type="entry name" value="SH3YL1 PROTEIN"/>
    <property type="match status" value="1"/>
</dbReference>
<dbReference type="PANTHER" id="PTHR15629:SF2">
    <property type="entry name" value="SH3 DOMAIN-CONTAINING YSC84-LIKE PROTEIN 1"/>
    <property type="match status" value="1"/>
</dbReference>
<feature type="region of interest" description="Disordered" evidence="1">
    <location>
        <begin position="376"/>
        <end position="398"/>
    </location>
</feature>
<gene>
    <name evidence="3" type="ORF">PG999_001841</name>
</gene>
<dbReference type="EMBL" id="JAQQWP010000002">
    <property type="protein sequence ID" value="KAK8129461.1"/>
    <property type="molecule type" value="Genomic_DNA"/>
</dbReference>
<reference evidence="3 4" key="1">
    <citation type="submission" date="2023-01" db="EMBL/GenBank/DDBJ databases">
        <title>Analysis of 21 Apiospora genomes using comparative genomics revels a genus with tremendous synthesis potential of carbohydrate active enzymes and secondary metabolites.</title>
        <authorList>
            <person name="Sorensen T."/>
        </authorList>
    </citation>
    <scope>NUCLEOTIDE SEQUENCE [LARGE SCALE GENOMIC DNA]</scope>
    <source>
        <strain evidence="3 4">CBS 117206</strain>
    </source>
</reference>
<name>A0AAW0R6P7_9PEZI</name>
<protein>
    <recommendedName>
        <fullName evidence="2">Ysc84 actin-binding domain-containing protein</fullName>
    </recommendedName>
</protein>
<feature type="compositionally biased region" description="Low complexity" evidence="1">
    <location>
        <begin position="376"/>
        <end position="385"/>
    </location>
</feature>
<evidence type="ECO:0000259" key="2">
    <source>
        <dbReference type="Pfam" id="PF04366"/>
    </source>
</evidence>
<dbReference type="Proteomes" id="UP001392437">
    <property type="component" value="Unassembled WGS sequence"/>
</dbReference>
<organism evidence="3 4">
    <name type="scientific">Apiospora kogelbergensis</name>
    <dbReference type="NCBI Taxonomy" id="1337665"/>
    <lineage>
        <taxon>Eukaryota</taxon>
        <taxon>Fungi</taxon>
        <taxon>Dikarya</taxon>
        <taxon>Ascomycota</taxon>
        <taxon>Pezizomycotina</taxon>
        <taxon>Sordariomycetes</taxon>
        <taxon>Xylariomycetidae</taxon>
        <taxon>Amphisphaeriales</taxon>
        <taxon>Apiosporaceae</taxon>
        <taxon>Apiospora</taxon>
    </lineage>
</organism>
<dbReference type="InterPro" id="IPR051702">
    <property type="entry name" value="SH3_domain_YSC84-like"/>
</dbReference>
<proteinExistence type="predicted"/>
<keyword evidence="4" id="KW-1185">Reference proteome</keyword>
<comment type="caution">
    <text evidence="3">The sequence shown here is derived from an EMBL/GenBank/DDBJ whole genome shotgun (WGS) entry which is preliminary data.</text>
</comment>
<feature type="compositionally biased region" description="Polar residues" evidence="1">
    <location>
        <begin position="94"/>
        <end position="107"/>
    </location>
</feature>
<dbReference type="InterPro" id="IPR007461">
    <property type="entry name" value="Ysc84_actin-binding"/>
</dbReference>
<dbReference type="GO" id="GO:0035091">
    <property type="term" value="F:phosphatidylinositol binding"/>
    <property type="evidence" value="ECO:0007669"/>
    <property type="project" value="TreeGrafter"/>
</dbReference>
<feature type="region of interest" description="Disordered" evidence="1">
    <location>
        <begin position="90"/>
        <end position="165"/>
    </location>
</feature>
<evidence type="ECO:0000256" key="1">
    <source>
        <dbReference type="SAM" id="MobiDB-lite"/>
    </source>
</evidence>
<evidence type="ECO:0000313" key="4">
    <source>
        <dbReference type="Proteomes" id="UP001392437"/>
    </source>
</evidence>
<dbReference type="Pfam" id="PF04366">
    <property type="entry name" value="Ysc84"/>
    <property type="match status" value="1"/>
</dbReference>
<dbReference type="AlphaFoldDB" id="A0AAW0R6P7"/>